<comment type="caution">
    <text evidence="7">The sequence shown here is derived from an EMBL/GenBank/DDBJ whole genome shotgun (WGS) entry which is preliminary data.</text>
</comment>
<evidence type="ECO:0000256" key="1">
    <source>
        <dbReference type="ARBA" id="ARBA00022884"/>
    </source>
</evidence>
<feature type="region of interest" description="Disordered" evidence="4">
    <location>
        <begin position="168"/>
        <end position="235"/>
    </location>
</feature>
<dbReference type="GO" id="GO:0005634">
    <property type="term" value="C:nucleus"/>
    <property type="evidence" value="ECO:0007669"/>
    <property type="project" value="TreeGrafter"/>
</dbReference>
<evidence type="ECO:0000259" key="5">
    <source>
        <dbReference type="PROSITE" id="PS50102"/>
    </source>
</evidence>
<dbReference type="Proteomes" id="UP001163046">
    <property type="component" value="Unassembled WGS sequence"/>
</dbReference>
<dbReference type="InterPro" id="IPR012677">
    <property type="entry name" value="Nucleotide-bd_a/b_plait_sf"/>
</dbReference>
<feature type="compositionally biased region" description="Basic and acidic residues" evidence="4">
    <location>
        <begin position="31"/>
        <end position="57"/>
    </location>
</feature>
<keyword evidence="2" id="KW-0862">Zinc</keyword>
<accession>A0A9W9Z378</accession>
<evidence type="ECO:0000313" key="8">
    <source>
        <dbReference type="Proteomes" id="UP001163046"/>
    </source>
</evidence>
<dbReference type="InterPro" id="IPR035979">
    <property type="entry name" value="RBD_domain_sf"/>
</dbReference>
<dbReference type="InterPro" id="IPR000504">
    <property type="entry name" value="RRM_dom"/>
</dbReference>
<sequence length="235" mass="27307">MASEEDTKDDITEVKDKEEETTENNDAATSDAKESKEEKSDDKKTDEKEGTGEKEVKLYVGNLPDHCRRTSLQELFEKYGKVAQCDIVKNFAFVHMADEKGAKEAVDHLDDSEFSGTHIQVQYAKSKGKPSEDECFECGKHGHWAKDCPKRRRYDYYRRDRYDYRGYDYGPPRRGPYDRPPPRDYYDYMDRRPGGRDYYGYGGGSYRSRSPPQRYTGAYEGYPAPRGDGYGTRRY</sequence>
<feature type="domain" description="CCHC-type" evidence="6">
    <location>
        <begin position="135"/>
        <end position="150"/>
    </location>
</feature>
<dbReference type="SMART" id="SM00343">
    <property type="entry name" value="ZnF_C2HC"/>
    <property type="match status" value="1"/>
</dbReference>
<keyword evidence="8" id="KW-1185">Reference proteome</keyword>
<dbReference type="AlphaFoldDB" id="A0A9W9Z378"/>
<feature type="compositionally biased region" description="Basic and acidic residues" evidence="4">
    <location>
        <begin position="9"/>
        <end position="18"/>
    </location>
</feature>
<name>A0A9W9Z378_9CNID</name>
<dbReference type="Gene3D" id="3.30.70.330">
    <property type="match status" value="1"/>
</dbReference>
<evidence type="ECO:0000256" key="4">
    <source>
        <dbReference type="SAM" id="MobiDB-lite"/>
    </source>
</evidence>
<dbReference type="GO" id="GO:0003729">
    <property type="term" value="F:mRNA binding"/>
    <property type="evidence" value="ECO:0007669"/>
    <property type="project" value="TreeGrafter"/>
</dbReference>
<feature type="region of interest" description="Disordered" evidence="4">
    <location>
        <begin position="1"/>
        <end position="57"/>
    </location>
</feature>
<evidence type="ECO:0000256" key="2">
    <source>
        <dbReference type="PROSITE-ProRule" id="PRU00047"/>
    </source>
</evidence>
<dbReference type="SMART" id="SM00360">
    <property type="entry name" value="RRM"/>
    <property type="match status" value="1"/>
</dbReference>
<evidence type="ECO:0000259" key="6">
    <source>
        <dbReference type="PROSITE" id="PS50158"/>
    </source>
</evidence>
<dbReference type="EMBL" id="MU826828">
    <property type="protein sequence ID" value="KAJ7374195.1"/>
    <property type="molecule type" value="Genomic_DNA"/>
</dbReference>
<keyword evidence="2" id="KW-0479">Metal-binding</keyword>
<protein>
    <submittedName>
        <fullName evidence="7">Uncharacterized protein</fullName>
    </submittedName>
</protein>
<reference evidence="7" key="1">
    <citation type="submission" date="2023-01" db="EMBL/GenBank/DDBJ databases">
        <title>Genome assembly of the deep-sea coral Lophelia pertusa.</title>
        <authorList>
            <person name="Herrera S."/>
            <person name="Cordes E."/>
        </authorList>
    </citation>
    <scope>NUCLEOTIDE SEQUENCE</scope>
    <source>
        <strain evidence="7">USNM1676648</strain>
        <tissue evidence="7">Polyp</tissue>
    </source>
</reference>
<dbReference type="SUPFAM" id="SSF54928">
    <property type="entry name" value="RNA-binding domain, RBD"/>
    <property type="match status" value="1"/>
</dbReference>
<dbReference type="Pfam" id="PF00098">
    <property type="entry name" value="zf-CCHC"/>
    <property type="match status" value="1"/>
</dbReference>
<evidence type="ECO:0000313" key="7">
    <source>
        <dbReference type="EMBL" id="KAJ7374195.1"/>
    </source>
</evidence>
<gene>
    <name evidence="7" type="ORF">OS493_007268</name>
</gene>
<dbReference type="PANTHER" id="PTHR48025:SF26">
    <property type="entry name" value="HETEROGENEOUS NUCLEAR RIBONUCLEOPROTEIN M-RELATED"/>
    <property type="match status" value="1"/>
</dbReference>
<dbReference type="PROSITE" id="PS50158">
    <property type="entry name" value="ZF_CCHC"/>
    <property type="match status" value="1"/>
</dbReference>
<dbReference type="OrthoDB" id="1099063at2759"/>
<dbReference type="CDD" id="cd12343">
    <property type="entry name" value="RRM1_2_CoAA_like"/>
    <property type="match status" value="1"/>
</dbReference>
<proteinExistence type="predicted"/>
<dbReference type="InterPro" id="IPR001878">
    <property type="entry name" value="Znf_CCHC"/>
</dbReference>
<dbReference type="Pfam" id="PF00076">
    <property type="entry name" value="RRM_1"/>
    <property type="match status" value="1"/>
</dbReference>
<feature type="compositionally biased region" description="Low complexity" evidence="4">
    <location>
        <begin position="206"/>
        <end position="215"/>
    </location>
</feature>
<dbReference type="Gene3D" id="4.10.60.10">
    <property type="entry name" value="Zinc finger, CCHC-type"/>
    <property type="match status" value="1"/>
</dbReference>
<dbReference type="SUPFAM" id="SSF57756">
    <property type="entry name" value="Retrovirus zinc finger-like domains"/>
    <property type="match status" value="1"/>
</dbReference>
<keyword evidence="2" id="KW-0863">Zinc-finger</keyword>
<evidence type="ECO:0000256" key="3">
    <source>
        <dbReference type="PROSITE-ProRule" id="PRU00176"/>
    </source>
</evidence>
<dbReference type="InterPro" id="IPR036875">
    <property type="entry name" value="Znf_CCHC_sf"/>
</dbReference>
<organism evidence="7 8">
    <name type="scientific">Desmophyllum pertusum</name>
    <dbReference type="NCBI Taxonomy" id="174260"/>
    <lineage>
        <taxon>Eukaryota</taxon>
        <taxon>Metazoa</taxon>
        <taxon>Cnidaria</taxon>
        <taxon>Anthozoa</taxon>
        <taxon>Hexacorallia</taxon>
        <taxon>Scleractinia</taxon>
        <taxon>Caryophylliina</taxon>
        <taxon>Caryophylliidae</taxon>
        <taxon>Desmophyllum</taxon>
    </lineage>
</organism>
<dbReference type="GO" id="GO:0008270">
    <property type="term" value="F:zinc ion binding"/>
    <property type="evidence" value="ECO:0007669"/>
    <property type="project" value="UniProtKB-KW"/>
</dbReference>
<dbReference type="PROSITE" id="PS50102">
    <property type="entry name" value="RRM"/>
    <property type="match status" value="1"/>
</dbReference>
<feature type="compositionally biased region" description="Basic and acidic residues" evidence="4">
    <location>
        <begin position="175"/>
        <end position="195"/>
    </location>
</feature>
<dbReference type="InterPro" id="IPR050502">
    <property type="entry name" value="Euk_RNA-bind_prot"/>
</dbReference>
<dbReference type="PANTHER" id="PTHR48025">
    <property type="entry name" value="OS02G0815200 PROTEIN"/>
    <property type="match status" value="1"/>
</dbReference>
<keyword evidence="1 3" id="KW-0694">RNA-binding</keyword>
<feature type="domain" description="RRM" evidence="5">
    <location>
        <begin position="56"/>
        <end position="126"/>
    </location>
</feature>